<dbReference type="Pfam" id="PF00675">
    <property type="entry name" value="Peptidase_M16"/>
    <property type="match status" value="1"/>
</dbReference>
<comment type="similarity">
    <text evidence="1">Belongs to the peptidase M16 family.</text>
</comment>
<dbReference type="PANTHER" id="PTHR11851:SF49">
    <property type="entry name" value="MITOCHONDRIAL-PROCESSING PEPTIDASE SUBUNIT ALPHA"/>
    <property type="match status" value="1"/>
</dbReference>
<evidence type="ECO:0000313" key="3">
    <source>
        <dbReference type="EMBL" id="KAA8499490.1"/>
    </source>
</evidence>
<organism evidence="3 4">
    <name type="scientific">Porphyridium purpureum</name>
    <name type="common">Red alga</name>
    <name type="synonym">Porphyridium cruentum</name>
    <dbReference type="NCBI Taxonomy" id="35688"/>
    <lineage>
        <taxon>Eukaryota</taxon>
        <taxon>Rhodophyta</taxon>
        <taxon>Bangiophyceae</taxon>
        <taxon>Porphyridiales</taxon>
        <taxon>Porphyridiaceae</taxon>
        <taxon>Porphyridium</taxon>
    </lineage>
</organism>
<proteinExistence type="inferred from homology"/>
<accession>A0A5J4Z8R0</accession>
<dbReference type="GO" id="GO:0005739">
    <property type="term" value="C:mitochondrion"/>
    <property type="evidence" value="ECO:0007669"/>
    <property type="project" value="TreeGrafter"/>
</dbReference>
<dbReference type="Gene3D" id="3.30.830.10">
    <property type="entry name" value="Metalloenzyme, LuxS/M16 peptidase-like"/>
    <property type="match status" value="2"/>
</dbReference>
<name>A0A5J4Z8R0_PORPP</name>
<comment type="caution">
    <text evidence="3">The sequence shown here is derived from an EMBL/GenBank/DDBJ whole genome shotgun (WGS) entry which is preliminary data.</text>
</comment>
<dbReference type="PANTHER" id="PTHR11851">
    <property type="entry name" value="METALLOPROTEASE"/>
    <property type="match status" value="1"/>
</dbReference>
<dbReference type="AlphaFoldDB" id="A0A5J4Z8R0"/>
<dbReference type="OrthoDB" id="6369905at2759"/>
<evidence type="ECO:0000313" key="4">
    <source>
        <dbReference type="Proteomes" id="UP000324585"/>
    </source>
</evidence>
<dbReference type="EMBL" id="VRMN01000001">
    <property type="protein sequence ID" value="KAA8499490.1"/>
    <property type="molecule type" value="Genomic_DNA"/>
</dbReference>
<dbReference type="InterPro" id="IPR050361">
    <property type="entry name" value="MPP/UQCRC_Complex"/>
</dbReference>
<reference evidence="4" key="1">
    <citation type="journal article" date="2019" name="Nat. Commun.">
        <title>Expansion of phycobilisome linker gene families in mesophilic red algae.</title>
        <authorList>
            <person name="Lee J."/>
            <person name="Kim D."/>
            <person name="Bhattacharya D."/>
            <person name="Yoon H.S."/>
        </authorList>
    </citation>
    <scope>NUCLEOTIDE SEQUENCE [LARGE SCALE GENOMIC DNA]</scope>
    <source>
        <strain evidence="4">CCMP 1328</strain>
    </source>
</reference>
<feature type="domain" description="Peptidase M16 N-terminal" evidence="2">
    <location>
        <begin position="99"/>
        <end position="178"/>
    </location>
</feature>
<gene>
    <name evidence="3" type="ORF">FVE85_7075</name>
</gene>
<evidence type="ECO:0000256" key="1">
    <source>
        <dbReference type="ARBA" id="ARBA00007261"/>
    </source>
</evidence>
<dbReference type="GO" id="GO:0046872">
    <property type="term" value="F:metal ion binding"/>
    <property type="evidence" value="ECO:0007669"/>
    <property type="project" value="InterPro"/>
</dbReference>
<sequence>MAGLRRVFGVGRCEWGASRVMGCGRVAARSATGVSIRPMSSLWKLTHGSFDFETDMHTEMAGIARPDSERAKVRIGAEGMRVSRLANGAKVCSFELQGTDACVALGVRAGTRWTNAVSGGIPHIMSAMAFLGSKDLSKVRAVRSLENMGVRTHSHVERENILYSLNSQRSASSLLDGTRMMIESALNPLFMHALDEPGASDSIRAYANQLAQFFLDRRHVSPADAVIDSLHAVAYGDFALGVPLYADARQLMTAADNLDHLLEYRNAWISGPRLALVGVNVPHEELESCAKESALVGAPSADSSVSEPSRWVGGSRKVSSGAGASVAFGFDVEVLASSKAKPADIAPVLVLQALINSGKAGALASSVCGASDSLLNDGVTTSAHLGSYADAGIFSMVAQSRSASNTNALVSGMGSAVRALSLPSSETIEATKKRVACSLYSSRESSTTVAREAASLLAAGVPFTATNELVSAVKAVTAPQLEGLVGYLKSQTFPAIAVHGETFNSITYDEAKALLVA</sequence>
<evidence type="ECO:0000259" key="2">
    <source>
        <dbReference type="Pfam" id="PF00675"/>
    </source>
</evidence>
<protein>
    <submittedName>
        <fullName evidence="3">Putative mitochondrial-processing peptidase subunit alpha-1, mitochondrial</fullName>
    </submittedName>
</protein>
<dbReference type="SUPFAM" id="SSF63411">
    <property type="entry name" value="LuxS/MPP-like metallohydrolase"/>
    <property type="match status" value="2"/>
</dbReference>
<dbReference type="InterPro" id="IPR011765">
    <property type="entry name" value="Pept_M16_N"/>
</dbReference>
<keyword evidence="4" id="KW-1185">Reference proteome</keyword>
<dbReference type="InterPro" id="IPR011249">
    <property type="entry name" value="Metalloenz_LuxS/M16"/>
</dbReference>
<dbReference type="Proteomes" id="UP000324585">
    <property type="component" value="Unassembled WGS sequence"/>
</dbReference>